<dbReference type="Pfam" id="PF00395">
    <property type="entry name" value="SLH"/>
    <property type="match status" value="3"/>
</dbReference>
<gene>
    <name evidence="3" type="ORF">HMPREF0628_1331</name>
</gene>
<evidence type="ECO:0000313" key="4">
    <source>
        <dbReference type="Proteomes" id="UP000005711"/>
    </source>
</evidence>
<dbReference type="Proteomes" id="UP000005711">
    <property type="component" value="Unassembled WGS sequence"/>
</dbReference>
<protein>
    <recommendedName>
        <fullName evidence="2">SLH domain-containing protein</fullName>
    </recommendedName>
</protein>
<feature type="non-terminal residue" evidence="3">
    <location>
        <position position="244"/>
    </location>
</feature>
<feature type="domain" description="SLH" evidence="2">
    <location>
        <begin position="75"/>
        <end position="135"/>
    </location>
</feature>
<dbReference type="PROSITE" id="PS51272">
    <property type="entry name" value="SLH"/>
    <property type="match status" value="3"/>
</dbReference>
<feature type="region of interest" description="Disordered" evidence="1">
    <location>
        <begin position="44"/>
        <end position="80"/>
    </location>
</feature>
<dbReference type="eggNOG" id="COG5263">
    <property type="taxonomic scope" value="Bacteria"/>
</dbReference>
<organism evidence="3 4">
    <name type="scientific">Peptoniphilus lacrimalis 315-B</name>
    <dbReference type="NCBI Taxonomy" id="596330"/>
    <lineage>
        <taxon>Bacteria</taxon>
        <taxon>Bacillati</taxon>
        <taxon>Bacillota</taxon>
        <taxon>Tissierellia</taxon>
        <taxon>Tissierellales</taxon>
        <taxon>Peptoniphilaceae</taxon>
        <taxon>Peptoniphilus</taxon>
    </lineage>
</organism>
<dbReference type="EMBL" id="ADDO01000022">
    <property type="protein sequence ID" value="EFA90463.1"/>
    <property type="molecule type" value="Genomic_DNA"/>
</dbReference>
<name>D1VSL7_9FIRM</name>
<sequence>MNGKYDKVKGAVWVDAMDEIAGKGPGGGEQDVILSFNWNNAKEVGRVGGNNNQQNQNQNQQNQNQLNGQNQNNQASSQGFTDINGHWAKKAIDYVVGKKYFAGLSKTEFGPNKAITRGQFVTVLGRMLNVDKSQYQSQKFSDVKADAYYGPYIAWASQKGIVAGLGGNNFAPDQELTREQMALIMSKFLKVSGKNLKVKGNVKDFKDQGQISSWAKDSINEMLKLGVVNGMDDGTFAPKQAFTR</sequence>
<feature type="domain" description="SLH" evidence="2">
    <location>
        <begin position="136"/>
        <end position="199"/>
    </location>
</feature>
<keyword evidence="4" id="KW-1185">Reference proteome</keyword>
<dbReference type="PANTHER" id="PTHR43308:SF5">
    <property type="entry name" value="S-LAYER PROTEIN _ PEPTIDOGLYCAN ENDO-BETA-N-ACETYLGLUCOSAMINIDASE"/>
    <property type="match status" value="1"/>
</dbReference>
<accession>D1VSL7</accession>
<feature type="domain" description="SLH" evidence="2">
    <location>
        <begin position="202"/>
        <end position="244"/>
    </location>
</feature>
<proteinExistence type="predicted"/>
<evidence type="ECO:0000256" key="1">
    <source>
        <dbReference type="SAM" id="MobiDB-lite"/>
    </source>
</evidence>
<dbReference type="AlphaFoldDB" id="D1VSL7"/>
<evidence type="ECO:0000259" key="2">
    <source>
        <dbReference type="PROSITE" id="PS51272"/>
    </source>
</evidence>
<reference evidence="3 4" key="1">
    <citation type="submission" date="2009-12" db="EMBL/GenBank/DDBJ databases">
        <title>Genome Sequence of Peptoniphilus lacrimalis 315-B.</title>
        <authorList>
            <person name="Durkin A.S."/>
            <person name="Madupu R."/>
            <person name="Torralba M."/>
            <person name="Methe B."/>
            <person name="Sutton G."/>
            <person name="Strausberg R.L."/>
            <person name="Nelson K.E."/>
        </authorList>
    </citation>
    <scope>NUCLEOTIDE SEQUENCE [LARGE SCALE GENOMIC DNA]</scope>
    <source>
        <strain evidence="3 4">315-B</strain>
    </source>
</reference>
<dbReference type="InterPro" id="IPR051465">
    <property type="entry name" value="Cell_Envelope_Struct_Comp"/>
</dbReference>
<dbReference type="RefSeq" id="WP_004824170.1">
    <property type="nucleotide sequence ID" value="NZ_ADDO01000022.1"/>
</dbReference>
<feature type="compositionally biased region" description="Low complexity" evidence="1">
    <location>
        <begin position="49"/>
        <end position="74"/>
    </location>
</feature>
<dbReference type="InterPro" id="IPR001119">
    <property type="entry name" value="SLH_dom"/>
</dbReference>
<comment type="caution">
    <text evidence="3">The sequence shown here is derived from an EMBL/GenBank/DDBJ whole genome shotgun (WGS) entry which is preliminary data.</text>
</comment>
<evidence type="ECO:0000313" key="3">
    <source>
        <dbReference type="EMBL" id="EFA90463.1"/>
    </source>
</evidence>
<dbReference type="PANTHER" id="PTHR43308">
    <property type="entry name" value="OUTER MEMBRANE PROTEIN ALPHA-RELATED"/>
    <property type="match status" value="1"/>
</dbReference>